<proteinExistence type="inferred from homology"/>
<feature type="domain" description="Solute-binding protein family 5" evidence="5">
    <location>
        <begin position="87"/>
        <end position="484"/>
    </location>
</feature>
<accession>A0AAW9QZX3</accession>
<reference evidence="6 7" key="1">
    <citation type="submission" date="2024-01" db="EMBL/GenBank/DDBJ databases">
        <title>Genomic insights into the taxonomy and metabolism of the cyanobacterium Pannus brasiliensis CCIBt3594.</title>
        <authorList>
            <person name="Machado M."/>
            <person name="Botero N.B."/>
            <person name="Andreote A.P.D."/>
            <person name="Feitosa A.M.T."/>
            <person name="Popin R."/>
            <person name="Sivonen K."/>
            <person name="Fiore M.F."/>
        </authorList>
    </citation>
    <scope>NUCLEOTIDE SEQUENCE [LARGE SCALE GENOMIC DNA]</scope>
    <source>
        <strain evidence="6 7">CCIBt3594</strain>
    </source>
</reference>
<feature type="chain" id="PRO_5043567007" evidence="4">
    <location>
        <begin position="27"/>
        <end position="580"/>
    </location>
</feature>
<comment type="caution">
    <text evidence="6">The sequence shown here is derived from an EMBL/GenBank/DDBJ whole genome shotgun (WGS) entry which is preliminary data.</text>
</comment>
<name>A0AAW9QZX3_9CHRO</name>
<dbReference type="GO" id="GO:1904680">
    <property type="term" value="F:peptide transmembrane transporter activity"/>
    <property type="evidence" value="ECO:0007669"/>
    <property type="project" value="TreeGrafter"/>
</dbReference>
<dbReference type="EMBL" id="JBAFSM010000034">
    <property type="protein sequence ID" value="MEG3438734.1"/>
    <property type="molecule type" value="Genomic_DNA"/>
</dbReference>
<dbReference type="PIRSF" id="PIRSF002741">
    <property type="entry name" value="MppA"/>
    <property type="match status" value="1"/>
</dbReference>
<dbReference type="GO" id="GO:0043190">
    <property type="term" value="C:ATP-binding cassette (ABC) transporter complex"/>
    <property type="evidence" value="ECO:0007669"/>
    <property type="project" value="InterPro"/>
</dbReference>
<gene>
    <name evidence="6" type="ORF">V0288_16525</name>
</gene>
<evidence type="ECO:0000256" key="4">
    <source>
        <dbReference type="SAM" id="SignalP"/>
    </source>
</evidence>
<evidence type="ECO:0000259" key="5">
    <source>
        <dbReference type="Pfam" id="PF00496"/>
    </source>
</evidence>
<comment type="similarity">
    <text evidence="1">Belongs to the bacterial solute-binding protein 5 family.</text>
</comment>
<dbReference type="PANTHER" id="PTHR30290:SF65">
    <property type="entry name" value="MONOACYL PHOSPHATIDYLINOSITOL TETRAMANNOSIDE-BINDING PROTEIN LPQW-RELATED"/>
    <property type="match status" value="1"/>
</dbReference>
<dbReference type="SUPFAM" id="SSF53850">
    <property type="entry name" value="Periplasmic binding protein-like II"/>
    <property type="match status" value="1"/>
</dbReference>
<dbReference type="FunFam" id="3.10.105.10:FF:000006">
    <property type="entry name" value="Peptide ABC transporter substrate-binding protein"/>
    <property type="match status" value="1"/>
</dbReference>
<dbReference type="Proteomes" id="UP001328733">
    <property type="component" value="Unassembled WGS sequence"/>
</dbReference>
<sequence length="580" mass="64339">MLKRSQFLPLLTLSLCCTLLFGACNARNTPESASSPTAGNGNTEVLKLLYWQAPTILNPHLSTGFKDSEAARITLEPLASFSADGKLVPFLAAEIPSIENGGVAKDGRSVTWKLKKGVKWSDGTPFTARDVIATYKFITNPKTGSTSAGTYESVKNVEAIDDHTVKITFKEVNPAWSSVFVGTEGMILPAHLYEKYSDEKARQAPANLSPAGTGPYKVIEFRPGDTVVYEANPLFREADKLGFKRIELKGGGDATSAARAVLQTGEADYAYNLQVEAKVLDDLEKAGKGKLISGFGSLVERILFNLSDPNKVAPDGERSSVQFPHPFLSDPKVREALTLAIDRDTIVTQLYGRTGKTTPNFLVLPEEYNSPNTRYEFNPEKASKLLEEAGWKDSNGDGTRDKNGVEMKLVFQTTVNPLRQKTQEIIKQSFQSIGVGVELKTIDASIFFSSDPSNNDTVEKFYADLQMYTTGNNVPDPKDYLKTVTCNEIPKKSNQWSGNNYARFCDKNYDRLWQSSSKELDPAKRRQQIIEMNDILIKNFIVVPLAHRADVAAISNNLQGFELTPWDRNTWNIKDWKRSK</sequence>
<dbReference type="Gene3D" id="3.10.105.10">
    <property type="entry name" value="Dipeptide-binding Protein, Domain 3"/>
    <property type="match status" value="1"/>
</dbReference>
<organism evidence="6 7">
    <name type="scientific">Pannus brasiliensis CCIBt3594</name>
    <dbReference type="NCBI Taxonomy" id="1427578"/>
    <lineage>
        <taxon>Bacteria</taxon>
        <taxon>Bacillati</taxon>
        <taxon>Cyanobacteriota</taxon>
        <taxon>Cyanophyceae</taxon>
        <taxon>Oscillatoriophycideae</taxon>
        <taxon>Chroococcales</taxon>
        <taxon>Microcystaceae</taxon>
        <taxon>Pannus</taxon>
    </lineage>
</organism>
<evidence type="ECO:0000256" key="1">
    <source>
        <dbReference type="ARBA" id="ARBA00005695"/>
    </source>
</evidence>
<dbReference type="InterPro" id="IPR000914">
    <property type="entry name" value="SBP_5_dom"/>
</dbReference>
<dbReference type="PROSITE" id="PS51257">
    <property type="entry name" value="PROKAR_LIPOPROTEIN"/>
    <property type="match status" value="1"/>
</dbReference>
<keyword evidence="7" id="KW-1185">Reference proteome</keyword>
<dbReference type="InterPro" id="IPR030678">
    <property type="entry name" value="Peptide/Ni-bd"/>
</dbReference>
<dbReference type="GO" id="GO:0042597">
    <property type="term" value="C:periplasmic space"/>
    <property type="evidence" value="ECO:0007669"/>
    <property type="project" value="UniProtKB-ARBA"/>
</dbReference>
<dbReference type="AlphaFoldDB" id="A0AAW9QZX3"/>
<evidence type="ECO:0000256" key="2">
    <source>
        <dbReference type="ARBA" id="ARBA00022448"/>
    </source>
</evidence>
<evidence type="ECO:0000313" key="6">
    <source>
        <dbReference type="EMBL" id="MEG3438734.1"/>
    </source>
</evidence>
<dbReference type="RefSeq" id="WP_332866219.1">
    <property type="nucleotide sequence ID" value="NZ_JBAFSM010000034.1"/>
</dbReference>
<protein>
    <submittedName>
        <fullName evidence="6">Peptide ABC transporter substrate-binding protein</fullName>
    </submittedName>
</protein>
<keyword evidence="3 4" id="KW-0732">Signal</keyword>
<dbReference type="PANTHER" id="PTHR30290">
    <property type="entry name" value="PERIPLASMIC BINDING COMPONENT OF ABC TRANSPORTER"/>
    <property type="match status" value="1"/>
</dbReference>
<dbReference type="Pfam" id="PF00496">
    <property type="entry name" value="SBP_bac_5"/>
    <property type="match status" value="1"/>
</dbReference>
<dbReference type="Gene3D" id="3.40.190.10">
    <property type="entry name" value="Periplasmic binding protein-like II"/>
    <property type="match status" value="1"/>
</dbReference>
<dbReference type="GO" id="GO:0015833">
    <property type="term" value="P:peptide transport"/>
    <property type="evidence" value="ECO:0007669"/>
    <property type="project" value="TreeGrafter"/>
</dbReference>
<dbReference type="InterPro" id="IPR039424">
    <property type="entry name" value="SBP_5"/>
</dbReference>
<evidence type="ECO:0000313" key="7">
    <source>
        <dbReference type="Proteomes" id="UP001328733"/>
    </source>
</evidence>
<evidence type="ECO:0000256" key="3">
    <source>
        <dbReference type="ARBA" id="ARBA00022729"/>
    </source>
</evidence>
<dbReference type="CDD" id="cd08513">
    <property type="entry name" value="PBP2_thermophilic_Hb8_like"/>
    <property type="match status" value="1"/>
</dbReference>
<feature type="signal peptide" evidence="4">
    <location>
        <begin position="1"/>
        <end position="26"/>
    </location>
</feature>
<keyword evidence="2" id="KW-0813">Transport</keyword>